<gene>
    <name evidence="2" type="ORF">DQQ10_23190</name>
</gene>
<proteinExistence type="predicted"/>
<reference evidence="2 3" key="1">
    <citation type="submission" date="2018-06" db="EMBL/GenBank/DDBJ databases">
        <title>Chryseolinea flavus sp. nov., a member of the phylum Bacteroidetes isolated from soil.</title>
        <authorList>
            <person name="Li Y."/>
            <person name="Wang J."/>
        </authorList>
    </citation>
    <scope>NUCLEOTIDE SEQUENCE [LARGE SCALE GENOMIC DNA]</scope>
    <source>
        <strain evidence="2 3">SDU1-6</strain>
    </source>
</reference>
<keyword evidence="1" id="KW-0812">Transmembrane</keyword>
<evidence type="ECO:0000313" key="3">
    <source>
        <dbReference type="Proteomes" id="UP000251889"/>
    </source>
</evidence>
<feature type="transmembrane region" description="Helical" evidence="1">
    <location>
        <begin position="119"/>
        <end position="138"/>
    </location>
</feature>
<name>A0A364XWQ2_9BACT</name>
<feature type="transmembrane region" description="Helical" evidence="1">
    <location>
        <begin position="166"/>
        <end position="184"/>
    </location>
</feature>
<keyword evidence="1" id="KW-1133">Transmembrane helix</keyword>
<keyword evidence="3" id="KW-1185">Reference proteome</keyword>
<dbReference type="AlphaFoldDB" id="A0A364XWQ2"/>
<feature type="transmembrane region" description="Helical" evidence="1">
    <location>
        <begin position="96"/>
        <end position="113"/>
    </location>
</feature>
<protein>
    <submittedName>
        <fullName evidence="2">Uncharacterized protein</fullName>
    </submittedName>
</protein>
<organism evidence="2 3">
    <name type="scientific">Pseudochryseolinea flava</name>
    <dbReference type="NCBI Taxonomy" id="2059302"/>
    <lineage>
        <taxon>Bacteria</taxon>
        <taxon>Pseudomonadati</taxon>
        <taxon>Bacteroidota</taxon>
        <taxon>Cytophagia</taxon>
        <taxon>Cytophagales</taxon>
        <taxon>Fulvivirgaceae</taxon>
        <taxon>Pseudochryseolinea</taxon>
    </lineage>
</organism>
<comment type="caution">
    <text evidence="2">The sequence shown here is derived from an EMBL/GenBank/DDBJ whole genome shotgun (WGS) entry which is preliminary data.</text>
</comment>
<feature type="transmembrane region" description="Helical" evidence="1">
    <location>
        <begin position="143"/>
        <end position="160"/>
    </location>
</feature>
<dbReference type="Proteomes" id="UP000251889">
    <property type="component" value="Unassembled WGS sequence"/>
</dbReference>
<dbReference type="EMBL" id="QMFY01000016">
    <property type="protein sequence ID" value="RAV98642.1"/>
    <property type="molecule type" value="Genomic_DNA"/>
</dbReference>
<feature type="transmembrane region" description="Helical" evidence="1">
    <location>
        <begin position="31"/>
        <end position="52"/>
    </location>
</feature>
<sequence length="190" mass="21620">MKPEAPMTAEQSLALITRMIDQAKGNVTRNAFYFLLWGWIVLIANLGMFVLIKLSYPYPFAIWLITIPAWAYTMYASFKRQKETSALTHLDSISGWLWITFGVCIITLIAFGYRINFQINPVILLFCSIPTFMSGVILRFTPLKFGGVMFWIFAIVSFIVGHEYQFLSGAAAIAFGYLVPGYLLKRKESQ</sequence>
<evidence type="ECO:0000313" key="2">
    <source>
        <dbReference type="EMBL" id="RAV98642.1"/>
    </source>
</evidence>
<evidence type="ECO:0000256" key="1">
    <source>
        <dbReference type="SAM" id="Phobius"/>
    </source>
</evidence>
<feature type="transmembrane region" description="Helical" evidence="1">
    <location>
        <begin position="58"/>
        <end position="75"/>
    </location>
</feature>
<keyword evidence="1" id="KW-0472">Membrane</keyword>
<accession>A0A364XWQ2</accession>